<evidence type="ECO:0000256" key="2">
    <source>
        <dbReference type="ARBA" id="ARBA00022692"/>
    </source>
</evidence>
<dbReference type="InterPro" id="IPR036609">
    <property type="entry name" value="LCCL_sf"/>
</dbReference>
<dbReference type="Pfam" id="PF03815">
    <property type="entry name" value="LCCL"/>
    <property type="match status" value="1"/>
</dbReference>
<evidence type="ECO:0000259" key="7">
    <source>
        <dbReference type="PROSITE" id="PS50820"/>
    </source>
</evidence>
<feature type="transmembrane region" description="Helical" evidence="6">
    <location>
        <begin position="621"/>
        <end position="643"/>
    </location>
</feature>
<dbReference type="VEuPathDB" id="FungiDB:ATEG_05786"/>
<feature type="domain" description="LCCL" evidence="7">
    <location>
        <begin position="355"/>
        <end position="468"/>
    </location>
</feature>
<dbReference type="InterPro" id="IPR008253">
    <property type="entry name" value="Marvel"/>
</dbReference>
<evidence type="ECO:0000256" key="5">
    <source>
        <dbReference type="SAM" id="MobiDB-lite"/>
    </source>
</evidence>
<dbReference type="PROSITE" id="PS50820">
    <property type="entry name" value="LCCL"/>
    <property type="match status" value="1"/>
</dbReference>
<dbReference type="Pfam" id="PF01284">
    <property type="entry name" value="MARVEL"/>
    <property type="match status" value="1"/>
</dbReference>
<reference evidence="9" key="1">
    <citation type="submission" date="2005-09" db="EMBL/GenBank/DDBJ databases">
        <title>Annotation of the Aspergillus terreus NIH2624 genome.</title>
        <authorList>
            <person name="Birren B.W."/>
            <person name="Lander E.S."/>
            <person name="Galagan J.E."/>
            <person name="Nusbaum C."/>
            <person name="Devon K."/>
            <person name="Henn M."/>
            <person name="Ma L.-J."/>
            <person name="Jaffe D.B."/>
            <person name="Butler J."/>
            <person name="Alvarez P."/>
            <person name="Gnerre S."/>
            <person name="Grabherr M."/>
            <person name="Kleber M."/>
            <person name="Mauceli E.W."/>
            <person name="Brockman W."/>
            <person name="Rounsley S."/>
            <person name="Young S.K."/>
            <person name="LaButti K."/>
            <person name="Pushparaj V."/>
            <person name="DeCaprio D."/>
            <person name="Crawford M."/>
            <person name="Koehrsen M."/>
            <person name="Engels R."/>
            <person name="Montgomery P."/>
            <person name="Pearson M."/>
            <person name="Howarth C."/>
            <person name="Larson L."/>
            <person name="Luoma S."/>
            <person name="White J."/>
            <person name="Alvarado L."/>
            <person name="Kodira C.D."/>
            <person name="Zeng Q."/>
            <person name="Oleary S."/>
            <person name="Yandava C."/>
            <person name="Denning D.W."/>
            <person name="Nierman W.C."/>
            <person name="Milne T."/>
            <person name="Madden K."/>
        </authorList>
    </citation>
    <scope>NUCLEOTIDE SEQUENCE [LARGE SCALE GENOMIC DNA]</scope>
    <source>
        <strain evidence="9">NIH 2624 / FGSC A1156</strain>
    </source>
</reference>
<dbReference type="Gene3D" id="2.170.130.20">
    <property type="entry name" value="LCCL-like domain"/>
    <property type="match status" value="1"/>
</dbReference>
<evidence type="ECO:0000256" key="3">
    <source>
        <dbReference type="ARBA" id="ARBA00022989"/>
    </source>
</evidence>
<dbReference type="InterPro" id="IPR051957">
    <property type="entry name" value="CRISP-LCCL_domain"/>
</dbReference>
<dbReference type="PANTHER" id="PTHR31331">
    <property type="entry name" value="LCCL DOMAIN PROTEIN (AFU_ORTHOLOGUE AFUA_5G08630)"/>
    <property type="match status" value="1"/>
</dbReference>
<feature type="region of interest" description="Disordered" evidence="5">
    <location>
        <begin position="236"/>
        <end position="262"/>
    </location>
</feature>
<dbReference type="HOGENOM" id="CLU_011125_0_1_1"/>
<proteinExistence type="predicted"/>
<dbReference type="EMBL" id="CH476601">
    <property type="protein sequence ID" value="EAU33547.1"/>
    <property type="molecule type" value="Genomic_DNA"/>
</dbReference>
<keyword evidence="2 6" id="KW-0812">Transmembrane</keyword>
<feature type="transmembrane region" description="Helical" evidence="6">
    <location>
        <begin position="649"/>
        <end position="669"/>
    </location>
</feature>
<dbReference type="PANTHER" id="PTHR31331:SF1">
    <property type="entry name" value="CYSTEINE RICH SECRETORY PROTEIN LCCL DOMAIN CONTAINING 2"/>
    <property type="match status" value="1"/>
</dbReference>
<dbReference type="OMA" id="HWDKTVL"/>
<keyword evidence="3 6" id="KW-1133">Transmembrane helix</keyword>
<dbReference type="GeneID" id="4321502"/>
<dbReference type="RefSeq" id="XP_001214964.1">
    <property type="nucleotide sequence ID" value="XM_001214964.1"/>
</dbReference>
<evidence type="ECO:0000313" key="8">
    <source>
        <dbReference type="EMBL" id="EAU33547.1"/>
    </source>
</evidence>
<gene>
    <name evidence="8" type="ORF">ATEG_05786</name>
</gene>
<evidence type="ECO:0000256" key="6">
    <source>
        <dbReference type="SAM" id="Phobius"/>
    </source>
</evidence>
<dbReference type="SMART" id="SM00603">
    <property type="entry name" value="LCCL"/>
    <property type="match status" value="1"/>
</dbReference>
<dbReference type="Proteomes" id="UP000007963">
    <property type="component" value="Unassembled WGS sequence"/>
</dbReference>
<keyword evidence="4 6" id="KW-0472">Membrane</keyword>
<dbReference type="eggNOG" id="ENOG502QUEX">
    <property type="taxonomic scope" value="Eukaryota"/>
</dbReference>
<feature type="transmembrane region" description="Helical" evidence="6">
    <location>
        <begin position="7"/>
        <end position="31"/>
    </location>
</feature>
<feature type="transmembrane region" description="Helical" evidence="6">
    <location>
        <begin position="545"/>
        <end position="569"/>
    </location>
</feature>
<protein>
    <recommendedName>
        <fullName evidence="7">LCCL domain-containing protein</fullName>
    </recommendedName>
</protein>
<evidence type="ECO:0000256" key="1">
    <source>
        <dbReference type="ARBA" id="ARBA00004141"/>
    </source>
</evidence>
<comment type="subcellular location">
    <subcellularLocation>
        <location evidence="1">Membrane</location>
        <topology evidence="1">Multi-pass membrane protein</topology>
    </subcellularLocation>
</comment>
<evidence type="ECO:0000256" key="4">
    <source>
        <dbReference type="ARBA" id="ARBA00023136"/>
    </source>
</evidence>
<sequence length="837" mass="91811">MPVVSRLVSIVLRVVEIICAAIVAGIIGYYLDTLGDFDAWPQARWIYTEVVAGLSILLGLIWLIPFSSGFFNWPFDVIISFAWFAAFGILVDALHKLPCGGIWSWHNVVDNNECGRWKAAEAFSFISAVVWLVSALVVRTPAAELEFLILTASIRASGSRSASVAPRLLAADSSAAPLSKSISRWSFHNYVSLALVYVHHAVERGDRNYPLHVLEPEDGSDSSAFVSVVRESSDSAGAAGHVQSPDQPLLPTTSPQPPKANERFSCTVSGIRAWVKGPAIPHKYRINPWFPRWQTAPGRLVDRYFPSTTAKVWLLLACLGAWGAVFLEILDWSVSGQEIPGYGSPVKLSCSGRLWSNATDCGLNGDACRPFDHGSFAFRCPAGCAASMVLEPYYIGPEEINYQSLIIGGSPEDPEKDTIGIYRGDSAICPAAVHAGIVNDQTGGCGILHRTGEQSNFQSVQKNGLTSVGFPSYFPLSFTFGSEEPSDDDTFSCQDLRWPLFSFSLVVSTILSLFITSSAAFYASIFFIVYFQVALSSDPPYSPDYYEIVSIGLGRFLPCAFVGFAIYYFCVRHTLRDLDAHWDKTVLWLGACWVGALNTDTFDKIPISRLTPHDIQQQPGAIPALIIIIGVLCFVVITQALAFRNEGRLPRMLALYGIMTCGILGLVAVPRMNLRIHHYILSLLFLPGTTLQTRPSLLYQGLLIGLFINGIARWGFDSILQTPGALLNGAQLGSMLPEIAPPLISSDQSIVFSFPNVTEDADGIGVLVNDVARFQAFKADNGTVESFSWRRHKTGEPEYFRFGFLKMNALGGIWYEDFSRPATWESDGRWNSTESDG</sequence>
<dbReference type="SUPFAM" id="SSF69848">
    <property type="entry name" value="LCCL domain"/>
    <property type="match status" value="1"/>
</dbReference>
<dbReference type="OrthoDB" id="441660at2759"/>
<dbReference type="STRING" id="341663.Q0CKJ8"/>
<feature type="transmembrane region" description="Helical" evidence="6">
    <location>
        <begin position="500"/>
        <end position="533"/>
    </location>
</feature>
<name>Q0CKJ8_ASPTN</name>
<accession>Q0CKJ8</accession>
<feature type="compositionally biased region" description="Low complexity" evidence="5">
    <location>
        <begin position="244"/>
        <end position="253"/>
    </location>
</feature>
<feature type="transmembrane region" description="Helical" evidence="6">
    <location>
        <begin position="71"/>
        <end position="91"/>
    </location>
</feature>
<dbReference type="AlphaFoldDB" id="Q0CKJ8"/>
<organism evidence="8 9">
    <name type="scientific">Aspergillus terreus (strain NIH 2624 / FGSC A1156)</name>
    <dbReference type="NCBI Taxonomy" id="341663"/>
    <lineage>
        <taxon>Eukaryota</taxon>
        <taxon>Fungi</taxon>
        <taxon>Dikarya</taxon>
        <taxon>Ascomycota</taxon>
        <taxon>Pezizomycotina</taxon>
        <taxon>Eurotiomycetes</taxon>
        <taxon>Eurotiomycetidae</taxon>
        <taxon>Eurotiales</taxon>
        <taxon>Aspergillaceae</taxon>
        <taxon>Aspergillus</taxon>
        <taxon>Aspergillus subgen. Circumdati</taxon>
    </lineage>
</organism>
<evidence type="ECO:0000313" key="9">
    <source>
        <dbReference type="Proteomes" id="UP000007963"/>
    </source>
</evidence>
<dbReference type="GO" id="GO:0016020">
    <property type="term" value="C:membrane"/>
    <property type="evidence" value="ECO:0007669"/>
    <property type="project" value="UniProtKB-SubCell"/>
</dbReference>
<feature type="transmembrane region" description="Helical" evidence="6">
    <location>
        <begin position="43"/>
        <end position="64"/>
    </location>
</feature>
<dbReference type="InterPro" id="IPR004043">
    <property type="entry name" value="LCCL"/>
</dbReference>